<dbReference type="Gene3D" id="3.40.1190.20">
    <property type="match status" value="1"/>
</dbReference>
<dbReference type="Proteomes" id="UP000004371">
    <property type="component" value="Unassembled WGS sequence"/>
</dbReference>
<evidence type="ECO:0000256" key="14">
    <source>
        <dbReference type="ARBA" id="ARBA00025153"/>
    </source>
</evidence>
<dbReference type="Pfam" id="PF01256">
    <property type="entry name" value="Carb_kinase"/>
    <property type="match status" value="1"/>
</dbReference>
<keyword evidence="13" id="KW-0511">Multifunctional enzyme</keyword>
<sequence>MSSTLPRQLFTGQQVKRGEQQAAQLAGIKMYSLMQSAGTAVYQLLRLQYPNAKRLLILIGGGNNGGDGLIVARLAKEDGLHVTAALYGEESKLSGDALRAKQEWLANGGELVCLDSLELEQLDADVIVDGLLGTGLQGDVRMPMQNLIERVNHLKLPVVAIDIPSGLCSDTGRILGQAVKASHTMTFIGVKQGLTTGQAREVTGQLHFAGLGVDHTFLQIEQISSQLLDLDELRQVLPRRTASAHKGNHGRVLCLGGNNGFAGAIRLCASAAARNGAGLIRALCHVNSTVALQVSCPEVMTQSWDNQQSVLEQALAQTDVVAIGPGLSVDDWAKRLYQSVQTIDKPKVVDADGLNLLALAPNVDPKRIITPHPGEAARLLDCSVKQVEQDRFKAVRALQQKYGGVVVLKGAGTLICGDGKTYVCSAGNPGMASGGMGDVLTGVIAALIGQGLSLLDAARVGVLLHSTAADELAERDGQIGLLASDVVLQSRIVLNRWMAG</sequence>
<keyword evidence="8 17" id="KW-0521">NADP</keyword>
<dbReference type="SUPFAM" id="SSF53613">
    <property type="entry name" value="Ribokinase-like"/>
    <property type="match status" value="1"/>
</dbReference>
<comment type="similarity">
    <text evidence="3 19">In the N-terminal section; belongs to the NnrE/AIBP family.</text>
</comment>
<dbReference type="FunFam" id="3.40.50.10260:FF:000003">
    <property type="entry name" value="Multifunctional fusion protein"/>
    <property type="match status" value="1"/>
</dbReference>
<dbReference type="PIRSF" id="PIRSF017184">
    <property type="entry name" value="Nnr"/>
    <property type="match status" value="1"/>
</dbReference>
<comment type="catalytic activity">
    <reaction evidence="16 17 19">
        <text>(6S)-NADPHX + ADP = AMP + phosphate + NADPH + H(+)</text>
        <dbReference type="Rhea" id="RHEA:32235"/>
        <dbReference type="ChEBI" id="CHEBI:15378"/>
        <dbReference type="ChEBI" id="CHEBI:43474"/>
        <dbReference type="ChEBI" id="CHEBI:57783"/>
        <dbReference type="ChEBI" id="CHEBI:64076"/>
        <dbReference type="ChEBI" id="CHEBI:456215"/>
        <dbReference type="ChEBI" id="CHEBI:456216"/>
        <dbReference type="EC" id="4.2.1.136"/>
    </reaction>
</comment>
<comment type="similarity">
    <text evidence="17">Belongs to the NnrD/CARKD family.</text>
</comment>
<feature type="binding site" evidence="18">
    <location>
        <position position="162"/>
    </location>
    <ligand>
        <name>(6S)-NADPHX</name>
        <dbReference type="ChEBI" id="CHEBI:64076"/>
    </ligand>
</feature>
<feature type="binding site" evidence="18">
    <location>
        <begin position="63"/>
        <end position="67"/>
    </location>
    <ligand>
        <name>(6S)-NADPHX</name>
        <dbReference type="ChEBI" id="CHEBI:64076"/>
    </ligand>
</feature>
<comment type="cofactor">
    <cofactor evidence="17">
        <name>Mg(2+)</name>
        <dbReference type="ChEBI" id="CHEBI:18420"/>
    </cofactor>
</comment>
<dbReference type="EC" id="5.1.99.6" evidence="19"/>
<evidence type="ECO:0000256" key="7">
    <source>
        <dbReference type="ARBA" id="ARBA00022840"/>
    </source>
</evidence>
<evidence type="ECO:0000256" key="15">
    <source>
        <dbReference type="ARBA" id="ARBA00048238"/>
    </source>
</evidence>
<evidence type="ECO:0000256" key="11">
    <source>
        <dbReference type="ARBA" id="ARBA00023235"/>
    </source>
</evidence>
<feature type="binding site" evidence="17">
    <location>
        <begin position="409"/>
        <end position="413"/>
    </location>
    <ligand>
        <name>AMP</name>
        <dbReference type="ChEBI" id="CHEBI:456215"/>
    </ligand>
</feature>
<dbReference type="PROSITE" id="PS01050">
    <property type="entry name" value="YJEF_C_2"/>
    <property type="match status" value="1"/>
</dbReference>
<evidence type="ECO:0000256" key="4">
    <source>
        <dbReference type="ARBA" id="ARBA00009524"/>
    </source>
</evidence>
<comment type="catalytic activity">
    <reaction evidence="1 18 19">
        <text>(6R)-NADHX = (6S)-NADHX</text>
        <dbReference type="Rhea" id="RHEA:32215"/>
        <dbReference type="ChEBI" id="CHEBI:64074"/>
        <dbReference type="ChEBI" id="CHEBI:64075"/>
        <dbReference type="EC" id="5.1.99.6"/>
    </reaction>
</comment>
<dbReference type="GO" id="GO:0110051">
    <property type="term" value="P:metabolite repair"/>
    <property type="evidence" value="ECO:0007669"/>
    <property type="project" value="TreeGrafter"/>
</dbReference>
<name>E8LV48_9VIBR</name>
<keyword evidence="7 17" id="KW-0067">ATP-binding</keyword>
<evidence type="ECO:0000256" key="10">
    <source>
        <dbReference type="ARBA" id="ARBA00023027"/>
    </source>
</evidence>
<evidence type="ECO:0000256" key="12">
    <source>
        <dbReference type="ARBA" id="ARBA00023239"/>
    </source>
</evidence>
<dbReference type="Gene3D" id="3.40.50.10260">
    <property type="entry name" value="YjeF N-terminal domain"/>
    <property type="match status" value="1"/>
</dbReference>
<proteinExistence type="inferred from homology"/>
<feature type="binding site" evidence="17">
    <location>
        <position position="438"/>
    </location>
    <ligand>
        <name>(6S)-NADPHX</name>
        <dbReference type="ChEBI" id="CHEBI:64076"/>
    </ligand>
</feature>
<comment type="caution">
    <text evidence="18">Lacks conserved residue(s) required for the propagation of feature annotation.</text>
</comment>
<evidence type="ECO:0000256" key="5">
    <source>
        <dbReference type="ARBA" id="ARBA00022723"/>
    </source>
</evidence>
<evidence type="ECO:0000256" key="16">
    <source>
        <dbReference type="ARBA" id="ARBA00049209"/>
    </source>
</evidence>
<dbReference type="InterPro" id="IPR004443">
    <property type="entry name" value="YjeF_N_dom"/>
</dbReference>
<evidence type="ECO:0000313" key="22">
    <source>
        <dbReference type="EMBL" id="EGA65433.1"/>
    </source>
</evidence>
<keyword evidence="12 17" id="KW-0456">Lyase</keyword>
<dbReference type="OrthoDB" id="9806925at2"/>
<evidence type="ECO:0000259" key="21">
    <source>
        <dbReference type="PROSITE" id="PS51385"/>
    </source>
</evidence>
<feature type="binding site" evidence="17">
    <location>
        <position position="326"/>
    </location>
    <ligand>
        <name>(6S)-NADPHX</name>
        <dbReference type="ChEBI" id="CHEBI:64076"/>
    </ligand>
</feature>
<comment type="function">
    <text evidence="17">Catalyzes the dehydration of the S-form of NAD(P)HX at the expense of ADP, which is converted to AMP. Together with NAD(P)HX epimerase, which catalyzes the epimerization of the S- and R-forms, the enzyme allows the repair of both epimers of NAD(P)HX, a damaged form of NAD(P)H that is a result of enzymatic or heat-dependent hydration.</text>
</comment>
<dbReference type="CDD" id="cd01171">
    <property type="entry name" value="YXKO-related"/>
    <property type="match status" value="1"/>
</dbReference>
<evidence type="ECO:0000256" key="13">
    <source>
        <dbReference type="ARBA" id="ARBA00023268"/>
    </source>
</evidence>
<dbReference type="GO" id="GO:0052856">
    <property type="term" value="F:NAD(P)HX epimerase activity"/>
    <property type="evidence" value="ECO:0007669"/>
    <property type="project" value="UniProtKB-UniRule"/>
</dbReference>
<dbReference type="eggNOG" id="COG0063">
    <property type="taxonomic scope" value="Bacteria"/>
</dbReference>
<dbReference type="PROSITE" id="PS51383">
    <property type="entry name" value="YJEF_C_3"/>
    <property type="match status" value="1"/>
</dbReference>
<dbReference type="GO" id="GO:0046496">
    <property type="term" value="P:nicotinamide nucleotide metabolic process"/>
    <property type="evidence" value="ECO:0007669"/>
    <property type="project" value="UniProtKB-UniRule"/>
</dbReference>
<accession>E8LV48</accession>
<organism evidence="22 23">
    <name type="scientific">Vibrio brasiliensis LMG 20546</name>
    <dbReference type="NCBI Taxonomy" id="945543"/>
    <lineage>
        <taxon>Bacteria</taxon>
        <taxon>Pseudomonadati</taxon>
        <taxon>Pseudomonadota</taxon>
        <taxon>Gammaproteobacteria</taxon>
        <taxon>Vibrionales</taxon>
        <taxon>Vibrionaceae</taxon>
        <taxon>Vibrio</taxon>
        <taxon>Vibrio oreintalis group</taxon>
    </lineage>
</organism>
<dbReference type="AlphaFoldDB" id="E8LV48"/>
<comment type="catalytic activity">
    <reaction evidence="2 18 19">
        <text>(6R)-NADPHX = (6S)-NADPHX</text>
        <dbReference type="Rhea" id="RHEA:32227"/>
        <dbReference type="ChEBI" id="CHEBI:64076"/>
        <dbReference type="ChEBI" id="CHEBI:64077"/>
        <dbReference type="EC" id="5.1.99.6"/>
    </reaction>
</comment>
<feature type="binding site" evidence="17">
    <location>
        <position position="264"/>
    </location>
    <ligand>
        <name>(6S)-NADPHX</name>
        <dbReference type="ChEBI" id="CHEBI:64076"/>
    </ligand>
</feature>
<dbReference type="HAMAP" id="MF_01965">
    <property type="entry name" value="NADHX_dehydratase"/>
    <property type="match status" value="1"/>
</dbReference>
<dbReference type="PANTHER" id="PTHR12592:SF0">
    <property type="entry name" value="ATP-DEPENDENT (S)-NAD(P)H-HYDRATE DEHYDRATASE"/>
    <property type="match status" value="1"/>
</dbReference>
<dbReference type="SUPFAM" id="SSF64153">
    <property type="entry name" value="YjeF N-terminal domain-like"/>
    <property type="match status" value="1"/>
</dbReference>
<dbReference type="InterPro" id="IPR000631">
    <property type="entry name" value="CARKD"/>
</dbReference>
<comment type="function">
    <text evidence="14 19">Bifunctional enzyme that catalyzes the epimerization of the S- and R-forms of NAD(P)HX and the dehydration of the S-form of NAD(P)HX at the expense of ADP, which is converted to AMP. This allows the repair of both epimers of NAD(P)HX, a damaged form of NAD(P)H that is a result of enzymatic or heat-dependent hydration.</text>
</comment>
<dbReference type="STRING" id="945543.VIBR0546_14145"/>
<dbReference type="GO" id="GO:0052855">
    <property type="term" value="F:ADP-dependent NAD(P)H-hydrate dehydratase activity"/>
    <property type="evidence" value="ECO:0007669"/>
    <property type="project" value="UniProtKB-UniRule"/>
</dbReference>
<feature type="binding site" evidence="17">
    <location>
        <position position="437"/>
    </location>
    <ligand>
        <name>AMP</name>
        <dbReference type="ChEBI" id="CHEBI:456215"/>
    </ligand>
</feature>
<dbReference type="GO" id="GO:0016301">
    <property type="term" value="F:kinase activity"/>
    <property type="evidence" value="ECO:0007669"/>
    <property type="project" value="UniProtKB-KW"/>
</dbReference>
<keyword evidence="22" id="KW-0418">Kinase</keyword>
<evidence type="ECO:0000259" key="20">
    <source>
        <dbReference type="PROSITE" id="PS51383"/>
    </source>
</evidence>
<dbReference type="HAMAP" id="MF_01966">
    <property type="entry name" value="NADHX_epimerase"/>
    <property type="match status" value="1"/>
</dbReference>
<feature type="binding site" evidence="18">
    <location>
        <begin position="133"/>
        <end position="139"/>
    </location>
    <ligand>
        <name>(6S)-NADPHX</name>
        <dbReference type="ChEBI" id="CHEBI:64076"/>
    </ligand>
</feature>
<evidence type="ECO:0000256" key="1">
    <source>
        <dbReference type="ARBA" id="ARBA00000013"/>
    </source>
</evidence>
<keyword evidence="10 17" id="KW-0520">NAD</keyword>
<evidence type="ECO:0000256" key="2">
    <source>
        <dbReference type="ARBA" id="ARBA00000909"/>
    </source>
</evidence>
<feature type="binding site" evidence="18">
    <location>
        <position position="165"/>
    </location>
    <ligand>
        <name>K(+)</name>
        <dbReference type="ChEBI" id="CHEBI:29103"/>
    </ligand>
</feature>
<dbReference type="InterPro" id="IPR036652">
    <property type="entry name" value="YjeF_N_dom_sf"/>
</dbReference>
<dbReference type="GO" id="GO:0005524">
    <property type="term" value="F:ATP binding"/>
    <property type="evidence" value="ECO:0007669"/>
    <property type="project" value="UniProtKB-UniRule"/>
</dbReference>
<evidence type="ECO:0000256" key="9">
    <source>
        <dbReference type="ARBA" id="ARBA00022958"/>
    </source>
</evidence>
<dbReference type="GO" id="GO:0046872">
    <property type="term" value="F:metal ion binding"/>
    <property type="evidence" value="ECO:0007669"/>
    <property type="project" value="UniProtKB-UniRule"/>
</dbReference>
<dbReference type="EC" id="4.2.1.136" evidence="19"/>
<comment type="caution">
    <text evidence="22">The sequence shown here is derived from an EMBL/GenBank/DDBJ whole genome shotgun (WGS) entry which is preliminary data.</text>
</comment>
<keyword evidence="6 17" id="KW-0547">Nucleotide-binding</keyword>
<dbReference type="NCBIfam" id="TIGR00197">
    <property type="entry name" value="yjeF_nterm"/>
    <property type="match status" value="1"/>
</dbReference>
<feature type="domain" description="YjeF C-terminal" evidence="20">
    <location>
        <begin position="229"/>
        <end position="497"/>
    </location>
</feature>
<evidence type="ECO:0000256" key="3">
    <source>
        <dbReference type="ARBA" id="ARBA00006001"/>
    </source>
</evidence>
<feature type="binding site" evidence="17">
    <location>
        <position position="372"/>
    </location>
    <ligand>
        <name>(6S)-NADPHX</name>
        <dbReference type="ChEBI" id="CHEBI:64076"/>
    </ligand>
</feature>
<comment type="function">
    <text evidence="18">Catalyzes the epimerization of the S- and R-forms of NAD(P)HX, a damaged form of NAD(P)H that is a result of enzymatic or heat-dependent hydration. This is a prerequisite for the S-specific NAD(P)H-hydrate dehydratase to allow the repair of both epimers of NAD(P)HX.</text>
</comment>
<keyword evidence="5 18" id="KW-0479">Metal-binding</keyword>
<dbReference type="PROSITE" id="PS51385">
    <property type="entry name" value="YJEF_N"/>
    <property type="match status" value="1"/>
</dbReference>
<keyword evidence="9 18" id="KW-0630">Potassium</keyword>
<evidence type="ECO:0000256" key="6">
    <source>
        <dbReference type="ARBA" id="ARBA00022741"/>
    </source>
</evidence>
<comment type="catalytic activity">
    <reaction evidence="15 17 19">
        <text>(6S)-NADHX + ADP = AMP + phosphate + NADH + H(+)</text>
        <dbReference type="Rhea" id="RHEA:32223"/>
        <dbReference type="ChEBI" id="CHEBI:15378"/>
        <dbReference type="ChEBI" id="CHEBI:43474"/>
        <dbReference type="ChEBI" id="CHEBI:57945"/>
        <dbReference type="ChEBI" id="CHEBI:64074"/>
        <dbReference type="ChEBI" id="CHEBI:456215"/>
        <dbReference type="ChEBI" id="CHEBI:456216"/>
        <dbReference type="EC" id="4.2.1.136"/>
    </reaction>
</comment>
<reference evidence="22 23" key="1">
    <citation type="journal article" date="2012" name="Int. J. Syst. Evol. Microbiol.">
        <title>Vibrio caribbeanicus sp. nov., isolated from the marine sponge Scleritoderma cyanea.</title>
        <authorList>
            <person name="Hoffmann M."/>
            <person name="Monday S.R."/>
            <person name="Allard M.W."/>
            <person name="Strain E.A."/>
            <person name="Whittaker P."/>
            <person name="Naum M."/>
            <person name="McCarthy P.J."/>
            <person name="Lopez J.V."/>
            <person name="Fischer M."/>
            <person name="Brown E.W."/>
        </authorList>
    </citation>
    <scope>NUCLEOTIDE SEQUENCE [LARGE SCALE GENOMIC DNA]</scope>
    <source>
        <strain evidence="22 23">LMG 20546</strain>
    </source>
</reference>
<dbReference type="InterPro" id="IPR017953">
    <property type="entry name" value="Carbohydrate_kinase_pred_CS"/>
</dbReference>
<comment type="cofactor">
    <cofactor evidence="18 19">
        <name>K(+)</name>
        <dbReference type="ChEBI" id="CHEBI:29103"/>
    </cofactor>
    <text evidence="18 19">Binds 1 potassium ion per subunit.</text>
</comment>
<protein>
    <recommendedName>
        <fullName evidence="19">Bifunctional NAD(P)H-hydrate repair enzyme</fullName>
    </recommendedName>
    <alternativeName>
        <fullName evidence="19">Nicotinamide nucleotide repair protein</fullName>
    </alternativeName>
    <domain>
        <recommendedName>
            <fullName evidence="19">ADP-dependent (S)-NAD(P)H-hydrate dehydratase</fullName>
            <ecNumber evidence="19">4.2.1.136</ecNumber>
        </recommendedName>
        <alternativeName>
            <fullName evidence="19">ADP-dependent NAD(P)HX dehydratase</fullName>
        </alternativeName>
    </domain>
    <domain>
        <recommendedName>
            <fullName evidence="19">NAD(P)H-hydrate epimerase</fullName>
            <ecNumber evidence="19">5.1.99.6</ecNumber>
        </recommendedName>
    </domain>
</protein>
<evidence type="ECO:0000256" key="17">
    <source>
        <dbReference type="HAMAP-Rule" id="MF_01965"/>
    </source>
</evidence>
<feature type="binding site" evidence="18">
    <location>
        <position position="64"/>
    </location>
    <ligand>
        <name>K(+)</name>
        <dbReference type="ChEBI" id="CHEBI:29103"/>
    </ligand>
</feature>
<feature type="domain" description="YjeF N-terminal" evidence="21">
    <location>
        <begin position="15"/>
        <end position="219"/>
    </location>
</feature>
<evidence type="ECO:0000313" key="23">
    <source>
        <dbReference type="Proteomes" id="UP000004371"/>
    </source>
</evidence>
<evidence type="ECO:0000256" key="8">
    <source>
        <dbReference type="ARBA" id="ARBA00022857"/>
    </source>
</evidence>
<keyword evidence="23" id="KW-1185">Reference proteome</keyword>
<keyword evidence="11 18" id="KW-0413">Isomerase</keyword>
<dbReference type="Pfam" id="PF03853">
    <property type="entry name" value="YjeF_N"/>
    <property type="match status" value="1"/>
</dbReference>
<comment type="subunit">
    <text evidence="17">Homotetramer.</text>
</comment>
<comment type="similarity">
    <text evidence="18">Belongs to the NnrE/AIBP family.</text>
</comment>
<dbReference type="EMBL" id="AEVS01000071">
    <property type="protein sequence ID" value="EGA65433.1"/>
    <property type="molecule type" value="Genomic_DNA"/>
</dbReference>
<comment type="similarity">
    <text evidence="4 19">In the C-terminal section; belongs to the NnrD/CARKD family.</text>
</comment>
<gene>
    <name evidence="18" type="primary">nnrE</name>
    <name evidence="17" type="synonym">nnrD</name>
    <name evidence="22" type="ORF">VIBR0546_14145</name>
</gene>
<keyword evidence="22" id="KW-0808">Transferase</keyword>
<evidence type="ECO:0000256" key="18">
    <source>
        <dbReference type="HAMAP-Rule" id="MF_01966"/>
    </source>
</evidence>
<dbReference type="eggNOG" id="COG0062">
    <property type="taxonomic scope" value="Bacteria"/>
</dbReference>
<dbReference type="NCBIfam" id="TIGR00196">
    <property type="entry name" value="yjeF_cterm"/>
    <property type="match status" value="1"/>
</dbReference>
<dbReference type="RefSeq" id="WP_006879715.1">
    <property type="nucleotide sequence ID" value="NZ_AEVS01000071.1"/>
</dbReference>
<evidence type="ECO:0000256" key="19">
    <source>
        <dbReference type="PIRNR" id="PIRNR017184"/>
    </source>
</evidence>
<feature type="binding site" evidence="18">
    <location>
        <position position="129"/>
    </location>
    <ligand>
        <name>K(+)</name>
        <dbReference type="ChEBI" id="CHEBI:29103"/>
    </ligand>
</feature>
<dbReference type="PANTHER" id="PTHR12592">
    <property type="entry name" value="ATP-DEPENDENT (S)-NAD(P)H-HYDRATE DEHYDRATASE FAMILY MEMBER"/>
    <property type="match status" value="1"/>
</dbReference>
<dbReference type="InterPro" id="IPR030677">
    <property type="entry name" value="Nnr"/>
</dbReference>
<dbReference type="InterPro" id="IPR029056">
    <property type="entry name" value="Ribokinase-like"/>
</dbReference>